<name>M0LL09_NATLA</name>
<proteinExistence type="predicted"/>
<reference evidence="3" key="3">
    <citation type="submission" date="2017-01" db="EMBL/GenBank/DDBJ databases">
        <authorList>
            <person name="Mah S.A."/>
            <person name="Swanson W.J."/>
            <person name="Moy G.W."/>
            <person name="Vacquier V.D."/>
        </authorList>
    </citation>
    <scope>NUCLEOTIDE SEQUENCE</scope>
    <source>
        <strain evidence="3">AJ5</strain>
    </source>
</reference>
<dbReference type="EMBL" id="CP019285">
    <property type="protein sequence ID" value="APW97253.1"/>
    <property type="molecule type" value="Genomic_DNA"/>
</dbReference>
<dbReference type="Proteomes" id="UP000011555">
    <property type="component" value="Unassembled WGS sequence"/>
</dbReference>
<dbReference type="eggNOG" id="arCOG04726">
    <property type="taxonomic scope" value="Archaea"/>
</dbReference>
<feature type="region of interest" description="Disordered" evidence="1">
    <location>
        <begin position="269"/>
        <end position="288"/>
    </location>
</feature>
<dbReference type="STRING" id="358396.CHINAEXTREME_05470"/>
<dbReference type="KEGG" id="hlc:CHINAEXTREME05470"/>
<sequence length="301" mass="31415">MLSIEEKRVYDERRTVTEAYVSSAMGVVQVRIAGDTVGEFTLCERCDARDVAAAGGQVAIATGEDVLVLEGVEDGAGAEGADPDPDPDFAETGFGPAVAVGYDGTALLAASPDGRVARRPPGEDWVTVENAAEDGPVEDVRAIDGDLVGTDAGVYRVHDGALDHAGLTEVRDVAAAGEGAPLAATDEGLYKLGNGWMEIFEGPFDAVDIDPRSSPGSIERAHAVAGDRLYAFEDGEWAETDAGAERIVGVAYGDRVYAVTEAGTVRVAGPESEAPYPEEGDTDSWRDRSIGVRDVTGLAVR</sequence>
<evidence type="ECO:0000313" key="4">
    <source>
        <dbReference type="EMBL" id="EMA33763.1"/>
    </source>
</evidence>
<reference evidence="3 6" key="1">
    <citation type="journal article" date="2011" name="J. Bacteriol.">
        <title>Genome sequence of Halobiforma lacisalsi AJ5, an extremely halophilic archaeon which harbors a bop gene.</title>
        <authorList>
            <person name="Jiang X."/>
            <person name="Wang S."/>
            <person name="Cheng H."/>
            <person name="Huo Y."/>
            <person name="Zhang X."/>
            <person name="Zhu X."/>
            <person name="Han X."/>
            <person name="Ni P."/>
            <person name="Wu M."/>
        </authorList>
    </citation>
    <scope>NUCLEOTIDE SEQUENCE [LARGE SCALE GENOMIC DNA]</scope>
    <source>
        <strain evidence="3 6">AJ5</strain>
    </source>
</reference>
<dbReference type="Proteomes" id="UP000186547">
    <property type="component" value="Chromosome"/>
</dbReference>
<evidence type="ECO:0000259" key="2">
    <source>
        <dbReference type="Pfam" id="PF23366"/>
    </source>
</evidence>
<feature type="domain" description="HVO-0234-like beta-propeller" evidence="2">
    <location>
        <begin position="3"/>
        <end position="301"/>
    </location>
</feature>
<dbReference type="RefSeq" id="WP_007141472.1">
    <property type="nucleotide sequence ID" value="NZ_AOLZ01000034.1"/>
</dbReference>
<evidence type="ECO:0000313" key="6">
    <source>
        <dbReference type="Proteomes" id="UP000186547"/>
    </source>
</evidence>
<dbReference type="AlphaFoldDB" id="M0LL09"/>
<accession>M0LL09</accession>
<organism evidence="4 5">
    <name type="scientific">Natronobacterium lacisalsi AJ5</name>
    <dbReference type="NCBI Taxonomy" id="358396"/>
    <lineage>
        <taxon>Archaea</taxon>
        <taxon>Methanobacteriati</taxon>
        <taxon>Methanobacteriota</taxon>
        <taxon>Stenosarchaea group</taxon>
        <taxon>Halobacteria</taxon>
        <taxon>Halobacteriales</taxon>
        <taxon>Natrialbaceae</taxon>
        <taxon>Natronobacterium</taxon>
    </lineage>
</organism>
<keyword evidence="5" id="KW-1185">Reference proteome</keyword>
<protein>
    <recommendedName>
        <fullName evidence="2">HVO-0234-like beta-propeller domain-containing protein</fullName>
    </recommendedName>
</protein>
<evidence type="ECO:0000256" key="1">
    <source>
        <dbReference type="SAM" id="MobiDB-lite"/>
    </source>
</evidence>
<reference evidence="4 5" key="2">
    <citation type="journal article" date="2014" name="PLoS Genet.">
        <title>Phylogenetically driven sequencing of extremely halophilic archaea reveals strategies for static and dynamic osmo-response.</title>
        <authorList>
            <person name="Becker E.A."/>
            <person name="Seitzer P.M."/>
            <person name="Tritt A."/>
            <person name="Larsen D."/>
            <person name="Krusor M."/>
            <person name="Yao A.I."/>
            <person name="Wu D."/>
            <person name="Madern D."/>
            <person name="Eisen J.A."/>
            <person name="Darling A.E."/>
            <person name="Facciotti M.T."/>
        </authorList>
    </citation>
    <scope>NUCLEOTIDE SEQUENCE [LARGE SCALE GENOMIC DNA]</scope>
    <source>
        <strain evidence="4 5">AJ5</strain>
    </source>
</reference>
<dbReference type="InterPro" id="IPR056505">
    <property type="entry name" value="Beta-prop_HVO_0234"/>
</dbReference>
<evidence type="ECO:0000313" key="5">
    <source>
        <dbReference type="Proteomes" id="UP000011555"/>
    </source>
</evidence>
<dbReference type="GeneID" id="30920552"/>
<dbReference type="PATRIC" id="fig|358396.7.peg.1772"/>
<evidence type="ECO:0000313" key="3">
    <source>
        <dbReference type="EMBL" id="APW97253.1"/>
    </source>
</evidence>
<dbReference type="EMBL" id="AOLZ01000034">
    <property type="protein sequence ID" value="EMA33763.1"/>
    <property type="molecule type" value="Genomic_DNA"/>
</dbReference>
<gene>
    <name evidence="4" type="ORF">C445_08744</name>
    <name evidence="3" type="ORF">CHINAEXTREME_05470</name>
</gene>
<dbReference type="Pfam" id="PF23366">
    <property type="entry name" value="Beta-prop_HVO_0234"/>
    <property type="match status" value="1"/>
</dbReference>